<reference evidence="1" key="2">
    <citation type="journal article" date="2015" name="Fish Shellfish Immunol.">
        <title>Early steps in the European eel (Anguilla anguilla)-Vibrio vulnificus interaction in the gills: Role of the RtxA13 toxin.</title>
        <authorList>
            <person name="Callol A."/>
            <person name="Pajuelo D."/>
            <person name="Ebbesson L."/>
            <person name="Teles M."/>
            <person name="MacKenzie S."/>
            <person name="Amaro C."/>
        </authorList>
    </citation>
    <scope>NUCLEOTIDE SEQUENCE</scope>
</reference>
<evidence type="ECO:0000313" key="1">
    <source>
        <dbReference type="EMBL" id="JAH46523.1"/>
    </source>
</evidence>
<organism evidence="1">
    <name type="scientific">Anguilla anguilla</name>
    <name type="common">European freshwater eel</name>
    <name type="synonym">Muraena anguilla</name>
    <dbReference type="NCBI Taxonomy" id="7936"/>
    <lineage>
        <taxon>Eukaryota</taxon>
        <taxon>Metazoa</taxon>
        <taxon>Chordata</taxon>
        <taxon>Craniata</taxon>
        <taxon>Vertebrata</taxon>
        <taxon>Euteleostomi</taxon>
        <taxon>Actinopterygii</taxon>
        <taxon>Neopterygii</taxon>
        <taxon>Teleostei</taxon>
        <taxon>Anguilliformes</taxon>
        <taxon>Anguillidae</taxon>
        <taxon>Anguilla</taxon>
    </lineage>
</organism>
<sequence length="14" mass="1736">MHHTRSGLDFFFIQ</sequence>
<dbReference type="EMBL" id="GBXM01062054">
    <property type="protein sequence ID" value="JAH46523.1"/>
    <property type="molecule type" value="Transcribed_RNA"/>
</dbReference>
<protein>
    <submittedName>
        <fullName evidence="1">Uncharacterized protein</fullName>
    </submittedName>
</protein>
<proteinExistence type="predicted"/>
<name>A0A0E9T195_ANGAN</name>
<accession>A0A0E9T195</accession>
<reference evidence="1" key="1">
    <citation type="submission" date="2014-11" db="EMBL/GenBank/DDBJ databases">
        <authorList>
            <person name="Amaro Gonzalez C."/>
        </authorList>
    </citation>
    <scope>NUCLEOTIDE SEQUENCE</scope>
</reference>